<accession>A0A844GFS1</accession>
<dbReference type="Pfam" id="PF00563">
    <property type="entry name" value="EAL"/>
    <property type="match status" value="1"/>
</dbReference>
<dbReference type="PANTHER" id="PTHR44757:SF2">
    <property type="entry name" value="BIOFILM ARCHITECTURE MAINTENANCE PROTEIN MBAA"/>
    <property type="match status" value="1"/>
</dbReference>
<dbReference type="AlphaFoldDB" id="A0A844GFS1"/>
<dbReference type="InterPro" id="IPR029787">
    <property type="entry name" value="Nucleotide_cyclase"/>
</dbReference>
<dbReference type="PANTHER" id="PTHR44757">
    <property type="entry name" value="DIGUANYLATE CYCLASE DGCP"/>
    <property type="match status" value="1"/>
</dbReference>
<gene>
    <name evidence="3" type="ORF">GKE73_12165</name>
</gene>
<dbReference type="PROSITE" id="PS50883">
    <property type="entry name" value="EAL"/>
    <property type="match status" value="1"/>
</dbReference>
<evidence type="ECO:0000259" key="2">
    <source>
        <dbReference type="PROSITE" id="PS50887"/>
    </source>
</evidence>
<dbReference type="Pfam" id="PF00990">
    <property type="entry name" value="GGDEF"/>
    <property type="match status" value="1"/>
</dbReference>
<feature type="domain" description="GGDEF" evidence="2">
    <location>
        <begin position="1"/>
        <end position="73"/>
    </location>
</feature>
<dbReference type="PROSITE" id="PS50887">
    <property type="entry name" value="GGDEF"/>
    <property type="match status" value="1"/>
</dbReference>
<dbReference type="Proteomes" id="UP000446658">
    <property type="component" value="Unassembled WGS sequence"/>
</dbReference>
<dbReference type="Gene3D" id="3.30.70.270">
    <property type="match status" value="1"/>
</dbReference>
<dbReference type="InterPro" id="IPR001633">
    <property type="entry name" value="EAL_dom"/>
</dbReference>
<dbReference type="EMBL" id="WLYX01000001">
    <property type="protein sequence ID" value="MTD33534.1"/>
    <property type="molecule type" value="Genomic_DNA"/>
</dbReference>
<protein>
    <submittedName>
        <fullName evidence="3">EAL domain-containing protein</fullName>
    </submittedName>
</protein>
<evidence type="ECO:0000313" key="4">
    <source>
        <dbReference type="Proteomes" id="UP000446658"/>
    </source>
</evidence>
<dbReference type="InterPro" id="IPR043128">
    <property type="entry name" value="Rev_trsase/Diguanyl_cyclase"/>
</dbReference>
<organism evidence="3 4">
    <name type="scientific">Paludibacterium denitrificans</name>
    <dbReference type="NCBI Taxonomy" id="2675226"/>
    <lineage>
        <taxon>Bacteria</taxon>
        <taxon>Pseudomonadati</taxon>
        <taxon>Pseudomonadota</taxon>
        <taxon>Betaproteobacteria</taxon>
        <taxon>Neisseriales</taxon>
        <taxon>Chromobacteriaceae</taxon>
        <taxon>Paludibacterium</taxon>
    </lineage>
</organism>
<keyword evidence="4" id="KW-1185">Reference proteome</keyword>
<evidence type="ECO:0000313" key="3">
    <source>
        <dbReference type="EMBL" id="MTD33534.1"/>
    </source>
</evidence>
<dbReference type="InterPro" id="IPR000160">
    <property type="entry name" value="GGDEF_dom"/>
</dbReference>
<sequence>MSAMPSTTPCARLLQVIAMPYKIAEQPFTISASIGVTLYPNDDANPDALLRHADQAMYIAKQYGRNRYHLFDPEHSRRLQSRNAAQERVVRALHQNELVLYYQPKVDMRHGTIIGAEALIRWQHPQRGLLSPYEFP</sequence>
<name>A0A844GFS1_9NEIS</name>
<evidence type="ECO:0000259" key="1">
    <source>
        <dbReference type="PROSITE" id="PS50883"/>
    </source>
</evidence>
<dbReference type="InterPro" id="IPR035919">
    <property type="entry name" value="EAL_sf"/>
</dbReference>
<dbReference type="SUPFAM" id="SSF55073">
    <property type="entry name" value="Nucleotide cyclase"/>
    <property type="match status" value="1"/>
</dbReference>
<dbReference type="Gene3D" id="3.20.20.450">
    <property type="entry name" value="EAL domain"/>
    <property type="match status" value="1"/>
</dbReference>
<proteinExistence type="predicted"/>
<comment type="caution">
    <text evidence="3">The sequence shown here is derived from an EMBL/GenBank/DDBJ whole genome shotgun (WGS) entry which is preliminary data.</text>
</comment>
<dbReference type="InterPro" id="IPR052155">
    <property type="entry name" value="Biofilm_reg_signaling"/>
</dbReference>
<reference evidence="3 4" key="1">
    <citation type="submission" date="2019-11" db="EMBL/GenBank/DDBJ databases">
        <title>Draft genome sequence of Paludibacterium sp. dN18-1.</title>
        <authorList>
            <person name="Im W.-T."/>
        </authorList>
    </citation>
    <scope>NUCLEOTIDE SEQUENCE [LARGE SCALE GENOMIC DNA]</scope>
    <source>
        <strain evidence="4">dN 18-1</strain>
    </source>
</reference>
<feature type="domain" description="EAL" evidence="1">
    <location>
        <begin position="82"/>
        <end position="136"/>
    </location>
</feature>
<dbReference type="SUPFAM" id="SSF141868">
    <property type="entry name" value="EAL domain-like"/>
    <property type="match status" value="1"/>
</dbReference>